<dbReference type="InterPro" id="IPR007801">
    <property type="entry name" value="MbnB/TglH/ChrH"/>
</dbReference>
<dbReference type="EMBL" id="FOAS01000008">
    <property type="protein sequence ID" value="SEL14077.1"/>
    <property type="molecule type" value="Genomic_DNA"/>
</dbReference>
<accession>A0A1H7MU02</accession>
<reference evidence="2 3" key="1">
    <citation type="submission" date="2016-10" db="EMBL/GenBank/DDBJ databases">
        <authorList>
            <person name="de Groot N.N."/>
        </authorList>
    </citation>
    <scope>NUCLEOTIDE SEQUENCE [LARGE SCALE GENOMIC DNA]</scope>
    <source>
        <strain evidence="2 3">JCM 19513</strain>
    </source>
</reference>
<evidence type="ECO:0000313" key="2">
    <source>
        <dbReference type="EMBL" id="SEL14077.1"/>
    </source>
</evidence>
<dbReference type="Proteomes" id="UP000185766">
    <property type="component" value="Unassembled WGS sequence"/>
</dbReference>
<dbReference type="PANTHER" id="PTHR42194">
    <property type="entry name" value="UPF0276 PROTEIN HI_1600"/>
    <property type="match status" value="1"/>
</dbReference>
<dbReference type="HAMAP" id="MF_00697">
    <property type="entry name" value="UPF0276"/>
    <property type="match status" value="1"/>
</dbReference>
<organism evidence="2 3">
    <name type="scientific">Atopomonas hussainii</name>
    <dbReference type="NCBI Taxonomy" id="1429083"/>
    <lineage>
        <taxon>Bacteria</taxon>
        <taxon>Pseudomonadati</taxon>
        <taxon>Pseudomonadota</taxon>
        <taxon>Gammaproteobacteria</taxon>
        <taxon>Pseudomonadales</taxon>
        <taxon>Pseudomonadaceae</taxon>
        <taxon>Atopomonas</taxon>
    </lineage>
</organism>
<sequence length="299" mass="32934">MSTASIGRAQRPACLAHVGALPAQAGIGLKPQHVAELLAERPSLGFVEVHAENYLVAGGPLHQQLQAVAEHYPLSIHGVGLSIGGEQPLDSEHLRRIAGLVERYQPASFSEHLAWSSHGPYFFNDLLPLAYSQAALERVCRHIEQVQEALGRHILLENPATYVQYRDGDYPEAVFIREVIERSGCGLLLDVNNVYVSCVNHRWSIADYLADLPLAATQEIHLAGFSEEREPDGGRLLIDNHGAAVADDVWQLYQQVLTHTGPIATLIEWDNNVPTLQRLVTEAQCAEAYLKQPTQAIRV</sequence>
<comment type="similarity">
    <text evidence="1">Belongs to the UPF0276 family.</text>
</comment>
<evidence type="ECO:0000313" key="3">
    <source>
        <dbReference type="Proteomes" id="UP000185766"/>
    </source>
</evidence>
<dbReference type="NCBIfam" id="NF003818">
    <property type="entry name" value="PRK05409.1"/>
    <property type="match status" value="1"/>
</dbReference>
<gene>
    <name evidence="2" type="ORF">SAMN05216214_108175</name>
</gene>
<evidence type="ECO:0000256" key="1">
    <source>
        <dbReference type="HAMAP-Rule" id="MF_00697"/>
    </source>
</evidence>
<dbReference type="AlphaFoldDB" id="A0A1H7MU02"/>
<protein>
    <recommendedName>
        <fullName evidence="1">UPF0276 protein SAMN05216214_108175</fullName>
    </recommendedName>
</protein>
<dbReference type="PANTHER" id="PTHR42194:SF1">
    <property type="entry name" value="UPF0276 PROTEIN HI_1600"/>
    <property type="match status" value="1"/>
</dbReference>
<dbReference type="Gene3D" id="3.20.20.150">
    <property type="entry name" value="Divalent-metal-dependent TIM barrel enzymes"/>
    <property type="match status" value="1"/>
</dbReference>
<dbReference type="Pfam" id="PF05114">
    <property type="entry name" value="MbnB_TglH_ChrH"/>
    <property type="match status" value="1"/>
</dbReference>
<dbReference type="RefSeq" id="WP_074867691.1">
    <property type="nucleotide sequence ID" value="NZ_FOAS01000008.1"/>
</dbReference>
<proteinExistence type="inferred from homology"/>
<keyword evidence="3" id="KW-1185">Reference proteome</keyword>
<name>A0A1H7MU02_9GAMM</name>
<dbReference type="STRING" id="1429083.GCA_001885685_00082"/>